<evidence type="ECO:0000256" key="1">
    <source>
        <dbReference type="SAM" id="MobiDB-lite"/>
    </source>
</evidence>
<name>A0A3R7QBA8_PENVA</name>
<feature type="region of interest" description="Disordered" evidence="1">
    <location>
        <begin position="387"/>
        <end position="422"/>
    </location>
</feature>
<feature type="chain" id="PRO_5018600553" evidence="2">
    <location>
        <begin position="30"/>
        <end position="741"/>
    </location>
</feature>
<gene>
    <name evidence="3" type="ORF">C7M84_008147</name>
</gene>
<feature type="signal peptide" evidence="2">
    <location>
        <begin position="1"/>
        <end position="29"/>
    </location>
</feature>
<keyword evidence="4" id="KW-1185">Reference proteome</keyword>
<feature type="region of interest" description="Disordered" evidence="1">
    <location>
        <begin position="710"/>
        <end position="741"/>
    </location>
</feature>
<keyword evidence="2" id="KW-0732">Signal</keyword>
<feature type="compositionally biased region" description="Acidic residues" evidence="1">
    <location>
        <begin position="710"/>
        <end position="728"/>
    </location>
</feature>
<organism evidence="3 4">
    <name type="scientific">Penaeus vannamei</name>
    <name type="common">Whiteleg shrimp</name>
    <name type="synonym">Litopenaeus vannamei</name>
    <dbReference type="NCBI Taxonomy" id="6689"/>
    <lineage>
        <taxon>Eukaryota</taxon>
        <taxon>Metazoa</taxon>
        <taxon>Ecdysozoa</taxon>
        <taxon>Arthropoda</taxon>
        <taxon>Crustacea</taxon>
        <taxon>Multicrustacea</taxon>
        <taxon>Malacostraca</taxon>
        <taxon>Eumalacostraca</taxon>
        <taxon>Eucarida</taxon>
        <taxon>Decapoda</taxon>
        <taxon>Dendrobranchiata</taxon>
        <taxon>Penaeoidea</taxon>
        <taxon>Penaeidae</taxon>
        <taxon>Penaeus</taxon>
    </lineage>
</organism>
<dbReference type="EMBL" id="QCYY01002026">
    <property type="protein sequence ID" value="ROT73482.1"/>
    <property type="molecule type" value="Genomic_DNA"/>
</dbReference>
<evidence type="ECO:0000313" key="4">
    <source>
        <dbReference type="Proteomes" id="UP000283509"/>
    </source>
</evidence>
<proteinExistence type="predicted"/>
<dbReference type="AlphaFoldDB" id="A0A3R7QBA8"/>
<protein>
    <submittedName>
        <fullName evidence="3">Uncharacterized protein</fullName>
    </submittedName>
</protein>
<feature type="compositionally biased region" description="Low complexity" evidence="1">
    <location>
        <begin position="410"/>
        <end position="422"/>
    </location>
</feature>
<comment type="caution">
    <text evidence="3">The sequence shown here is derived from an EMBL/GenBank/DDBJ whole genome shotgun (WGS) entry which is preliminary data.</text>
</comment>
<dbReference type="OrthoDB" id="10492815at2759"/>
<accession>A0A3R7QBA8</accession>
<evidence type="ECO:0000256" key="2">
    <source>
        <dbReference type="SAM" id="SignalP"/>
    </source>
</evidence>
<dbReference type="Proteomes" id="UP000283509">
    <property type="component" value="Unassembled WGS sequence"/>
</dbReference>
<dbReference type="STRING" id="6689.A0A3R7QBA8"/>
<evidence type="ECO:0000313" key="3">
    <source>
        <dbReference type="EMBL" id="ROT73482.1"/>
    </source>
</evidence>
<reference evidence="3 4" key="2">
    <citation type="submission" date="2019-01" db="EMBL/GenBank/DDBJ databases">
        <title>The decoding of complex shrimp genome reveals the adaptation for benthos swimmer, frequently molting mechanism and breeding impact on genome.</title>
        <authorList>
            <person name="Sun Y."/>
            <person name="Gao Y."/>
            <person name="Yu Y."/>
        </authorList>
    </citation>
    <scope>NUCLEOTIDE SEQUENCE [LARGE SCALE GENOMIC DNA]</scope>
    <source>
        <tissue evidence="3">Muscle</tissue>
    </source>
</reference>
<reference evidence="3 4" key="1">
    <citation type="submission" date="2018-04" db="EMBL/GenBank/DDBJ databases">
        <authorList>
            <person name="Zhang X."/>
            <person name="Yuan J."/>
            <person name="Li F."/>
            <person name="Xiang J."/>
        </authorList>
    </citation>
    <scope>NUCLEOTIDE SEQUENCE [LARGE SCALE GENOMIC DNA]</scope>
    <source>
        <tissue evidence="3">Muscle</tissue>
    </source>
</reference>
<sequence length="741" mass="77214">MLSTDAERRWKVAGCCVAVVLLLSAGAAAQQQISRRSDAVSLPLGDVADSTEPPEFIILPESLETADDDAAVLLVDVDDEAADGDANEISDDPVFIPLGPTSSRVVFDPITLGESDETNGVEVVPDSLDGATVLEGPDQPILVVVDGFSVTGEGSASPDGVVEGFPEPIGADGEVLGGSADSGVPLDAAGQLDTNEIPLGPGIPLESLAPTGYQSPGEVVVPVEAAGPQEDTALVEEVGVPLADVQPAVLPEDTMVMGDTEVPLAAVVPEEDTMPMGEPEVPLEAVVPEEDTMPMGEPGVPLEAAVPEEATMPMGEPGVPLEAVVPQEDVMPQDVMPMGDSGVPLAAAMPVEDVPPADVEPLDTMMFMEDPGVPLVDAGPENEAMVSFEPTGPGDLPASVDENAIPESPPAASDPAIPSEQSSAPFEVVPEEPVFPDPPPFPVDEEPVVEDMADFMPFEPVRDEVPLMPTGDSMPGLMSDGMGMETLEPTETPVVEADDPAIILDSSGFGDVLPPSGGPVDAPQEEVFEDTFIPFMPEEMFSKLPQMDGMMPDVEPMSDAEVFVPEPPVEELEAMLPVGPALIEVQEDASLPPIAVQDMSQLPEIIADDVQEGQVFQETPPTVEPAIPVGDLEMFFVAEDPEVGGWGHVGAGDTPTAVQGQEVVLEVAQQLPEDQFDIAPLDGIAPFMADGVDVGTLQEEFESAVLLFPDEGEEEEEEGGEEGGEEGEGVVIDTFMNGDFG</sequence>